<dbReference type="Proteomes" id="UP000799439">
    <property type="component" value="Unassembled WGS sequence"/>
</dbReference>
<organism evidence="3 4">
    <name type="scientific">Myriangium duriaei CBS 260.36</name>
    <dbReference type="NCBI Taxonomy" id="1168546"/>
    <lineage>
        <taxon>Eukaryota</taxon>
        <taxon>Fungi</taxon>
        <taxon>Dikarya</taxon>
        <taxon>Ascomycota</taxon>
        <taxon>Pezizomycotina</taxon>
        <taxon>Dothideomycetes</taxon>
        <taxon>Dothideomycetidae</taxon>
        <taxon>Myriangiales</taxon>
        <taxon>Myriangiaceae</taxon>
        <taxon>Myriangium</taxon>
    </lineage>
</organism>
<feature type="region of interest" description="Disordered" evidence="1">
    <location>
        <begin position="214"/>
        <end position="261"/>
    </location>
</feature>
<dbReference type="InterPro" id="IPR056009">
    <property type="entry name" value="DUF7587"/>
</dbReference>
<evidence type="ECO:0000313" key="4">
    <source>
        <dbReference type="Proteomes" id="UP000799439"/>
    </source>
</evidence>
<feature type="compositionally biased region" description="Polar residues" evidence="1">
    <location>
        <begin position="219"/>
        <end position="229"/>
    </location>
</feature>
<dbReference type="OrthoDB" id="5397734at2759"/>
<dbReference type="AlphaFoldDB" id="A0A9P4MN70"/>
<keyword evidence="4" id="KW-1185">Reference proteome</keyword>
<protein>
    <recommendedName>
        <fullName evidence="2">DUF7587 domain-containing protein</fullName>
    </recommendedName>
</protein>
<evidence type="ECO:0000256" key="1">
    <source>
        <dbReference type="SAM" id="MobiDB-lite"/>
    </source>
</evidence>
<evidence type="ECO:0000313" key="3">
    <source>
        <dbReference type="EMBL" id="KAF2153431.1"/>
    </source>
</evidence>
<proteinExistence type="predicted"/>
<gene>
    <name evidence="3" type="ORF">K461DRAFT_140358</name>
</gene>
<accession>A0A9P4MN70</accession>
<evidence type="ECO:0000259" key="2">
    <source>
        <dbReference type="Pfam" id="PF24494"/>
    </source>
</evidence>
<feature type="region of interest" description="Disordered" evidence="1">
    <location>
        <begin position="162"/>
        <end position="199"/>
    </location>
</feature>
<reference evidence="3" key="1">
    <citation type="journal article" date="2020" name="Stud. Mycol.">
        <title>101 Dothideomycetes genomes: a test case for predicting lifestyles and emergence of pathogens.</title>
        <authorList>
            <person name="Haridas S."/>
            <person name="Albert R."/>
            <person name="Binder M."/>
            <person name="Bloem J."/>
            <person name="Labutti K."/>
            <person name="Salamov A."/>
            <person name="Andreopoulos B."/>
            <person name="Baker S."/>
            <person name="Barry K."/>
            <person name="Bills G."/>
            <person name="Bluhm B."/>
            <person name="Cannon C."/>
            <person name="Castanera R."/>
            <person name="Culley D."/>
            <person name="Daum C."/>
            <person name="Ezra D."/>
            <person name="Gonzalez J."/>
            <person name="Henrissat B."/>
            <person name="Kuo A."/>
            <person name="Liang C."/>
            <person name="Lipzen A."/>
            <person name="Lutzoni F."/>
            <person name="Magnuson J."/>
            <person name="Mondo S."/>
            <person name="Nolan M."/>
            <person name="Ohm R."/>
            <person name="Pangilinan J."/>
            <person name="Park H.-J."/>
            <person name="Ramirez L."/>
            <person name="Alfaro M."/>
            <person name="Sun H."/>
            <person name="Tritt A."/>
            <person name="Yoshinaga Y."/>
            <person name="Zwiers L.-H."/>
            <person name="Turgeon B."/>
            <person name="Goodwin S."/>
            <person name="Spatafora J."/>
            <person name="Crous P."/>
            <person name="Grigoriev I."/>
        </authorList>
    </citation>
    <scope>NUCLEOTIDE SEQUENCE</scope>
    <source>
        <strain evidence="3">CBS 260.36</strain>
    </source>
</reference>
<dbReference type="Pfam" id="PF24494">
    <property type="entry name" value="DUF7587"/>
    <property type="match status" value="1"/>
</dbReference>
<dbReference type="EMBL" id="ML996085">
    <property type="protein sequence ID" value="KAF2153431.1"/>
    <property type="molecule type" value="Genomic_DNA"/>
</dbReference>
<feature type="domain" description="DUF7587" evidence="2">
    <location>
        <begin position="287"/>
        <end position="422"/>
    </location>
</feature>
<comment type="caution">
    <text evidence="3">The sequence shown here is derived from an EMBL/GenBank/DDBJ whole genome shotgun (WGS) entry which is preliminary data.</text>
</comment>
<name>A0A9P4MN70_9PEZI</name>
<feature type="compositionally biased region" description="Polar residues" evidence="1">
    <location>
        <begin position="241"/>
        <end position="261"/>
    </location>
</feature>
<sequence>MRLMNDYDRSFEETLITLESHLTISLHVMAVPRRRTEQKINWTTETRIGLLAAALLTGSQWNDVRDLWWDEFADHAPGHSRNGRLKACLCSQHAMIKRSSGANTWGQVGRTLPELEIQAPELVQRLRAACTALGYGQTSGASRFPGFSAQAMSTNSSAVVTDTAPASDSMELTEPQVRSMAATHPPRPENPTGSRTDSMYSVFSVATPSSRLGLISRPKLSSTTATVSSPLPPRQEHHPDSTTTSQTNNRYPRRPSGQNTDDYLSQVRSMEHGALREVPFDVAHPPLPVLFYRYYTTANTHVGNYPNERGFISGLYNGPTIHQGFGNPLDSSEAFLFHLIEVHVNQRKHPPTPFVSVSTNLHWVVTTAAMKHHNGEEMRISIIDAAAAAGTDRSRAYHVQAYYDQLRERAAFDDFAKMMYRGKVSDGRVISWARKQCH</sequence>